<name>A0ABS7MIN9_9ACTN</name>
<protein>
    <recommendedName>
        <fullName evidence="3">Phospholipase C/D domain-containing protein</fullName>
    </recommendedName>
</protein>
<accession>A0ABS7MIN9</accession>
<evidence type="ECO:0000313" key="2">
    <source>
        <dbReference type="Proteomes" id="UP000700908"/>
    </source>
</evidence>
<dbReference type="EMBL" id="JAIMFO010000004">
    <property type="protein sequence ID" value="MBY4797236.1"/>
    <property type="molecule type" value="Genomic_DNA"/>
</dbReference>
<comment type="caution">
    <text evidence="1">The sequence shown here is derived from an EMBL/GenBank/DDBJ whole genome shotgun (WGS) entry which is preliminary data.</text>
</comment>
<proteinExistence type="predicted"/>
<evidence type="ECO:0008006" key="3">
    <source>
        <dbReference type="Google" id="ProtNLM"/>
    </source>
</evidence>
<keyword evidence="2" id="KW-1185">Reference proteome</keyword>
<reference evidence="1 2" key="1">
    <citation type="submission" date="2021-08" db="EMBL/GenBank/DDBJ databases">
        <title>Collinsella faecalis sp. nov. isolated from swine faeces.</title>
        <authorList>
            <person name="Oh B.S."/>
            <person name="Lee J.H."/>
        </authorList>
    </citation>
    <scope>NUCLEOTIDE SEQUENCE [LARGE SCALE GENOMIC DNA]</scope>
    <source>
        <strain evidence="1 2">AGMB00827</strain>
    </source>
</reference>
<evidence type="ECO:0000313" key="1">
    <source>
        <dbReference type="EMBL" id="MBY4797236.1"/>
    </source>
</evidence>
<gene>
    <name evidence="1" type="ORF">K6V98_02500</name>
</gene>
<dbReference type="RefSeq" id="WP_222198961.1">
    <property type="nucleotide sequence ID" value="NZ_JAIMFO010000004.1"/>
</dbReference>
<sequence length="301" mass="34337">MPSWNIHFAQTERLFGADQTLRHNPSSAAGAPGALAHFVLDRNAFLFGNIVPDILVGYMVPGIEQPLPYVETHFAEHEPIPKPREDEFWDRYVVPLLTDDAFKQRREQARPDLIVSWLTIEAERKAVSLVHHPAYVSARTCDTELSPEADPIHEEALSQSVLDLVLGAWAHLVADKLWNTRVNEFLEAHGGRPSESFRIKKQADFDDFGRLHHLSALPIASPRLLQTAERFPQYMLERRYVIAAIGVAHEIVRANGGDWPRPQYRLLTADFFDEVFNEVIVVTEELFQARMRTYGHMDRVG</sequence>
<dbReference type="Proteomes" id="UP000700908">
    <property type="component" value="Unassembled WGS sequence"/>
</dbReference>
<organism evidence="1 2">
    <name type="scientific">Collinsella ureilytica</name>
    <dbReference type="NCBI Taxonomy" id="2869515"/>
    <lineage>
        <taxon>Bacteria</taxon>
        <taxon>Bacillati</taxon>
        <taxon>Actinomycetota</taxon>
        <taxon>Coriobacteriia</taxon>
        <taxon>Coriobacteriales</taxon>
        <taxon>Coriobacteriaceae</taxon>
        <taxon>Collinsella</taxon>
    </lineage>
</organism>